<proteinExistence type="inferred from homology"/>
<evidence type="ECO:0000313" key="3">
    <source>
        <dbReference type="EMBL" id="KAH7124690.1"/>
    </source>
</evidence>
<dbReference type="InterPro" id="IPR053710">
    <property type="entry name" value="Arylamine_NAT_domain_sf"/>
</dbReference>
<dbReference type="Gene3D" id="3.30.2140.20">
    <property type="match status" value="1"/>
</dbReference>
<reference evidence="3" key="1">
    <citation type="journal article" date="2021" name="Nat. Commun.">
        <title>Genetic determinants of endophytism in the Arabidopsis root mycobiome.</title>
        <authorList>
            <person name="Mesny F."/>
            <person name="Miyauchi S."/>
            <person name="Thiergart T."/>
            <person name="Pickel B."/>
            <person name="Atanasova L."/>
            <person name="Karlsson M."/>
            <person name="Huettel B."/>
            <person name="Barry K.W."/>
            <person name="Haridas S."/>
            <person name="Chen C."/>
            <person name="Bauer D."/>
            <person name="Andreopoulos W."/>
            <person name="Pangilinan J."/>
            <person name="LaButti K."/>
            <person name="Riley R."/>
            <person name="Lipzen A."/>
            <person name="Clum A."/>
            <person name="Drula E."/>
            <person name="Henrissat B."/>
            <person name="Kohler A."/>
            <person name="Grigoriev I.V."/>
            <person name="Martin F.M."/>
            <person name="Hacquard S."/>
        </authorList>
    </citation>
    <scope>NUCLEOTIDE SEQUENCE</scope>
    <source>
        <strain evidence="3">MPI-CAGE-AT-0147</strain>
    </source>
</reference>
<evidence type="ECO:0000313" key="4">
    <source>
        <dbReference type="Proteomes" id="UP000738349"/>
    </source>
</evidence>
<comment type="caution">
    <text evidence="3">The sequence shown here is derived from an EMBL/GenBank/DDBJ whole genome shotgun (WGS) entry which is preliminary data.</text>
</comment>
<dbReference type="InterPro" id="IPR001447">
    <property type="entry name" value="Arylamine_N-AcTrfase"/>
</dbReference>
<dbReference type="PANTHER" id="PTHR11786">
    <property type="entry name" value="N-HYDROXYARYLAMINE O-ACETYLTRANSFERASE"/>
    <property type="match status" value="1"/>
</dbReference>
<accession>A0A9P9DS38</accession>
<dbReference type="SUPFAM" id="SSF54001">
    <property type="entry name" value="Cysteine proteinases"/>
    <property type="match status" value="1"/>
</dbReference>
<comment type="similarity">
    <text evidence="1 2">Belongs to the arylamine N-acetyltransferase family.</text>
</comment>
<dbReference type="EMBL" id="JAGMUV010000021">
    <property type="protein sequence ID" value="KAH7124690.1"/>
    <property type="molecule type" value="Genomic_DNA"/>
</dbReference>
<dbReference type="InterPro" id="IPR038765">
    <property type="entry name" value="Papain-like_cys_pep_sf"/>
</dbReference>
<organism evidence="3 4">
    <name type="scientific">Dactylonectria macrodidyma</name>
    <dbReference type="NCBI Taxonomy" id="307937"/>
    <lineage>
        <taxon>Eukaryota</taxon>
        <taxon>Fungi</taxon>
        <taxon>Dikarya</taxon>
        <taxon>Ascomycota</taxon>
        <taxon>Pezizomycotina</taxon>
        <taxon>Sordariomycetes</taxon>
        <taxon>Hypocreomycetidae</taxon>
        <taxon>Hypocreales</taxon>
        <taxon>Nectriaceae</taxon>
        <taxon>Dactylonectria</taxon>
    </lineage>
</organism>
<keyword evidence="2" id="KW-0012">Acyltransferase</keyword>
<protein>
    <recommendedName>
        <fullName evidence="5">Arylamine N-acetyltransferase</fullName>
    </recommendedName>
</protein>
<dbReference type="PANTHER" id="PTHR11786:SF0">
    <property type="entry name" value="ARYLAMINE N-ACETYLTRANSFERASE 4-RELATED"/>
    <property type="match status" value="1"/>
</dbReference>
<evidence type="ECO:0008006" key="5">
    <source>
        <dbReference type="Google" id="ProtNLM"/>
    </source>
</evidence>
<keyword evidence="4" id="KW-1185">Reference proteome</keyword>
<evidence type="ECO:0000256" key="1">
    <source>
        <dbReference type="ARBA" id="ARBA00006547"/>
    </source>
</evidence>
<dbReference type="Proteomes" id="UP000738349">
    <property type="component" value="Unassembled WGS sequence"/>
</dbReference>
<gene>
    <name evidence="3" type="ORF">EDB81DRAFT_730966</name>
</gene>
<dbReference type="AlphaFoldDB" id="A0A9P9DS38"/>
<dbReference type="PRINTS" id="PR01543">
    <property type="entry name" value="ANATRNSFRASE"/>
</dbReference>
<sequence>MGVLPQYSSEQLSLYLDHVRLPASEHASDPQDFLVQLVRRQLAFVPFETLSLHYSADKSASLDANDLFDKIVKKRRGGYCFENNTFFGAILRSIGFHVYGVICRITTATRGVFDGSWRSMSHMANIVIIDGMRYLVDVGYGVDGPCSPLPLDSGDIRSGLPGQQLRLEHKNLPQHHDPSQRVWVYSQKRGSEEWADVYHFPDVEFFPLDFDILNHYTVCKSAWSRIVVAQRFILDDDGFTVLGSFLLVQNELKSGNSSATGMGLLKQLENEEQRLAALEEYFSIRLTEEEQQGIRGYVTDLNKAQ</sequence>
<evidence type="ECO:0000256" key="2">
    <source>
        <dbReference type="RuleBase" id="RU003452"/>
    </source>
</evidence>
<name>A0A9P9DS38_9HYPO</name>
<dbReference type="OrthoDB" id="10260017at2759"/>
<dbReference type="GO" id="GO:0016407">
    <property type="term" value="F:acetyltransferase activity"/>
    <property type="evidence" value="ECO:0007669"/>
    <property type="project" value="InterPro"/>
</dbReference>
<keyword evidence="2" id="KW-0808">Transferase</keyword>
<dbReference type="Pfam" id="PF00797">
    <property type="entry name" value="Acetyltransf_2"/>
    <property type="match status" value="1"/>
</dbReference>